<dbReference type="AlphaFoldDB" id="A0A540WNL3"/>
<keyword evidence="1" id="KW-0732">Signal</keyword>
<dbReference type="Proteomes" id="UP000315369">
    <property type="component" value="Unassembled WGS sequence"/>
</dbReference>
<feature type="signal peptide" evidence="1">
    <location>
        <begin position="1"/>
        <end position="29"/>
    </location>
</feature>
<comment type="caution">
    <text evidence="2">The sequence shown here is derived from an EMBL/GenBank/DDBJ whole genome shotgun (WGS) entry which is preliminary data.</text>
</comment>
<feature type="chain" id="PRO_5021991471" description="DUF4390 domain-containing protein" evidence="1">
    <location>
        <begin position="30"/>
        <end position="201"/>
    </location>
</feature>
<dbReference type="EMBL" id="VIFM01000243">
    <property type="protein sequence ID" value="TQF10601.1"/>
    <property type="molecule type" value="Genomic_DNA"/>
</dbReference>
<dbReference type="OrthoDB" id="5508246at2"/>
<name>A0A540WNL3_9BACT</name>
<sequence>MKRMGTRTRRTLGAALVAAAALFAPGAWAEEPRVTCTATLSGRRVLARSEAFSFLSAELDRLVRLGMAGKLEVELTLWKRRALWFNTRVDGARLTQVIAFTREGYMLDGRPLPEGPATLELDRVAWTLEARPEDGERLIVQVEVKLNVVTAASLGRMASWLSRTEGTGATDRSTLTGTLLRTVAEDLSQKASGRCDVAPPT</sequence>
<dbReference type="RefSeq" id="WP_141647612.1">
    <property type="nucleotide sequence ID" value="NZ_VIFM01000243.1"/>
</dbReference>
<evidence type="ECO:0000256" key="1">
    <source>
        <dbReference type="SAM" id="SignalP"/>
    </source>
</evidence>
<gene>
    <name evidence="2" type="ORF">FJV41_38565</name>
</gene>
<proteinExistence type="predicted"/>
<evidence type="ECO:0000313" key="2">
    <source>
        <dbReference type="EMBL" id="TQF10601.1"/>
    </source>
</evidence>
<evidence type="ECO:0008006" key="4">
    <source>
        <dbReference type="Google" id="ProtNLM"/>
    </source>
</evidence>
<protein>
    <recommendedName>
        <fullName evidence="4">DUF4390 domain-containing protein</fullName>
    </recommendedName>
</protein>
<keyword evidence="3" id="KW-1185">Reference proteome</keyword>
<organism evidence="2 3">
    <name type="scientific">Myxococcus llanfairpwllgwyngyllgogerychwyrndrobwllllantysiliogogogochensis</name>
    <dbReference type="NCBI Taxonomy" id="2590453"/>
    <lineage>
        <taxon>Bacteria</taxon>
        <taxon>Pseudomonadati</taxon>
        <taxon>Myxococcota</taxon>
        <taxon>Myxococcia</taxon>
        <taxon>Myxococcales</taxon>
        <taxon>Cystobacterineae</taxon>
        <taxon>Myxococcaceae</taxon>
        <taxon>Myxococcus</taxon>
    </lineage>
</organism>
<evidence type="ECO:0000313" key="3">
    <source>
        <dbReference type="Proteomes" id="UP000315369"/>
    </source>
</evidence>
<accession>A0A540WNL3</accession>
<reference evidence="2 3" key="1">
    <citation type="submission" date="2019-06" db="EMBL/GenBank/DDBJ databases">
        <authorList>
            <person name="Livingstone P."/>
            <person name="Whitworth D."/>
        </authorList>
    </citation>
    <scope>NUCLEOTIDE SEQUENCE [LARGE SCALE GENOMIC DNA]</scope>
    <source>
        <strain evidence="2 3">AM401</strain>
    </source>
</reference>